<keyword evidence="3" id="KW-1185">Reference proteome</keyword>
<evidence type="ECO:0000313" key="4">
    <source>
        <dbReference type="Proteomes" id="UP001282288"/>
    </source>
</evidence>
<dbReference type="EMBL" id="JARAWC010000073">
    <property type="protein sequence ID" value="MDX2966894.1"/>
    <property type="molecule type" value="Genomic_DNA"/>
</dbReference>
<dbReference type="GeneID" id="69805238"/>
<dbReference type="Proteomes" id="UP001272987">
    <property type="component" value="Unassembled WGS sequence"/>
</dbReference>
<evidence type="ECO:0000313" key="1">
    <source>
        <dbReference type="EMBL" id="MDX2966894.1"/>
    </source>
</evidence>
<reference evidence="1 3" key="1">
    <citation type="journal article" date="2023" name="Microb. Genom.">
        <title>Mesoterricola silvestris gen. nov., sp. nov., Mesoterricola sediminis sp. nov., Geothrix oryzae sp. nov., Geothrix edaphica sp. nov., Geothrix rubra sp. nov., and Geothrix limicola sp. nov., six novel members of Acidobacteriota isolated from soils.</title>
        <authorList>
            <person name="Weisberg A.J."/>
            <person name="Pearce E."/>
            <person name="Kramer C.G."/>
            <person name="Chang J.H."/>
            <person name="Clarke C.R."/>
        </authorList>
    </citation>
    <scope>NUCLEOTIDE SEQUENCE</scope>
    <source>
        <strain evidence="2 3">NB05-1H</strain>
        <strain evidence="1">NRRL_B-16521</strain>
    </source>
</reference>
<name>A0AAP6BLC4_9ACTN</name>
<dbReference type="AlphaFoldDB" id="A0AAP6BLC4"/>
<dbReference type="RefSeq" id="WP_010358538.1">
    <property type="nucleotide sequence ID" value="NZ_CP122369.1"/>
</dbReference>
<dbReference type="Proteomes" id="UP001282288">
    <property type="component" value="Unassembled WGS sequence"/>
</dbReference>
<evidence type="ECO:0000313" key="2">
    <source>
        <dbReference type="EMBL" id="MDX3026140.1"/>
    </source>
</evidence>
<evidence type="ECO:0000313" key="3">
    <source>
        <dbReference type="Proteomes" id="UP001272987"/>
    </source>
</evidence>
<protein>
    <submittedName>
        <fullName evidence="1">Uncharacterized protein</fullName>
    </submittedName>
</protein>
<gene>
    <name evidence="1" type="ORF">PV399_45450</name>
    <name evidence="2" type="ORF">PV666_51040</name>
</gene>
<comment type="caution">
    <text evidence="1">The sequence shown here is derived from an EMBL/GenBank/DDBJ whole genome shotgun (WGS) entry which is preliminary data.</text>
</comment>
<accession>A0AAP6BLC4</accession>
<proteinExistence type="predicted"/>
<organism evidence="1 4">
    <name type="scientific">Streptomyces acidiscabies</name>
    <dbReference type="NCBI Taxonomy" id="42234"/>
    <lineage>
        <taxon>Bacteria</taxon>
        <taxon>Bacillati</taxon>
        <taxon>Actinomycetota</taxon>
        <taxon>Actinomycetes</taxon>
        <taxon>Kitasatosporales</taxon>
        <taxon>Streptomycetaceae</taxon>
        <taxon>Streptomyces</taxon>
    </lineage>
</organism>
<sequence>MTETSKQQHRLLTPGELTDVYDVLEQVRLRPGMWVRGSSLLHLDSMLTGYRIALGVHDIREPDDFWQSGTEGHFTDWLWQRLGRSSSLCWAVEIEREAEQAGRPAMEMFFEFLDEFRAAKRTEDEVLHSLLTAETEQSLAAD</sequence>
<dbReference type="EMBL" id="JARAWP010000072">
    <property type="protein sequence ID" value="MDX3026140.1"/>
    <property type="molecule type" value="Genomic_DNA"/>
</dbReference>